<dbReference type="InterPro" id="IPR028871">
    <property type="entry name" value="BlueCu_1_BS"/>
</dbReference>
<evidence type="ECO:0000256" key="2">
    <source>
        <dbReference type="ARBA" id="ARBA00022448"/>
    </source>
</evidence>
<dbReference type="EMBL" id="CP006911">
    <property type="protein sequence ID" value="ALE01171.1"/>
    <property type="molecule type" value="Genomic_DNA"/>
</dbReference>
<evidence type="ECO:0000313" key="9">
    <source>
        <dbReference type="EMBL" id="ALE01171.1"/>
    </source>
</evidence>
<dbReference type="PRINTS" id="PR00155">
    <property type="entry name" value="AMICYANIN"/>
</dbReference>
<dbReference type="InterPro" id="IPR002386">
    <property type="entry name" value="Amicyanin/Pseudoazurin"/>
</dbReference>
<keyword evidence="6 7" id="KW-0186">Copper</keyword>
<evidence type="ECO:0000256" key="6">
    <source>
        <dbReference type="ARBA" id="ARBA00023008"/>
    </source>
</evidence>
<evidence type="ECO:0000256" key="5">
    <source>
        <dbReference type="ARBA" id="ARBA00022982"/>
    </source>
</evidence>
<dbReference type="GO" id="GO:0042597">
    <property type="term" value="C:periplasmic space"/>
    <property type="evidence" value="ECO:0007669"/>
    <property type="project" value="UniProtKB-SubCell"/>
</dbReference>
<protein>
    <submittedName>
        <fullName evidence="9">Pseudoazurin (Blue copper protein)</fullName>
    </submittedName>
</protein>
<dbReference type="PROSITE" id="PS00196">
    <property type="entry name" value="COPPER_BLUE"/>
    <property type="match status" value="1"/>
</dbReference>
<proteinExistence type="predicted"/>
<reference evidence="9 10" key="1">
    <citation type="journal article" date="2015" name="Genome Announc.">
        <title>Genome Sequence of 'Candidatus Thioglobus singularis' Strain PS1, a Mixotroph from the SUP05 Clade of Marine Gammaproteobacteria.</title>
        <authorList>
            <person name="Marshall K.T."/>
            <person name="Morris R.M."/>
        </authorList>
    </citation>
    <scope>NUCLEOTIDE SEQUENCE [LARGE SCALE GENOMIC DNA]</scope>
    <source>
        <strain evidence="9 10">PS1</strain>
    </source>
</reference>
<dbReference type="STRING" id="1125411.W908_00240"/>
<dbReference type="RefSeq" id="WP_053819475.1">
    <property type="nucleotide sequence ID" value="NZ_CP006911.1"/>
</dbReference>
<evidence type="ECO:0000256" key="7">
    <source>
        <dbReference type="PIRSR" id="PIRSR602386-1"/>
    </source>
</evidence>
<feature type="domain" description="Blue (type 1) copper" evidence="8">
    <location>
        <begin position="39"/>
        <end position="108"/>
    </location>
</feature>
<keyword evidence="4" id="KW-0574">Periplasm</keyword>
<feature type="binding site" evidence="7">
    <location>
        <position position="57"/>
    </location>
    <ligand>
        <name>Cu cation</name>
        <dbReference type="ChEBI" id="CHEBI:23378"/>
    </ligand>
</feature>
<dbReference type="Gene3D" id="2.60.40.420">
    <property type="entry name" value="Cupredoxins - blue copper proteins"/>
    <property type="match status" value="1"/>
</dbReference>
<comment type="cofactor">
    <cofactor evidence="7">
        <name>Cu cation</name>
        <dbReference type="ChEBI" id="CHEBI:23378"/>
    </cofactor>
    <text evidence="7">Binds 1 copper ion per subunit.</text>
</comment>
<feature type="binding site" evidence="7">
    <location>
        <position position="102"/>
    </location>
    <ligand>
        <name>Cu cation</name>
        <dbReference type="ChEBI" id="CHEBI:23378"/>
    </ligand>
</feature>
<dbReference type="InterPro" id="IPR008972">
    <property type="entry name" value="Cupredoxin"/>
</dbReference>
<name>A0A0M3T1I5_9GAMM</name>
<dbReference type="InterPro" id="IPR000923">
    <property type="entry name" value="BlueCu_1"/>
</dbReference>
<feature type="binding site" evidence="7">
    <location>
        <position position="97"/>
    </location>
    <ligand>
        <name>Cu cation</name>
        <dbReference type="ChEBI" id="CHEBI:23378"/>
    </ligand>
</feature>
<keyword evidence="2" id="KW-0813">Transport</keyword>
<dbReference type="SUPFAM" id="SSF49503">
    <property type="entry name" value="Cupredoxins"/>
    <property type="match status" value="1"/>
</dbReference>
<evidence type="ECO:0000259" key="8">
    <source>
        <dbReference type="Pfam" id="PF00127"/>
    </source>
</evidence>
<dbReference type="Pfam" id="PF00127">
    <property type="entry name" value="Copper-bind"/>
    <property type="match status" value="1"/>
</dbReference>
<sequence>MRIIFTLLFFLNLVIISKVALAETIQIEFTENDSYSLEIAYIDAGDTIEWLPKNEGHNVEFIAGPKMDELPNNSKINESHSVLFKTPGIYLYGCTPHLNMGMLGLIIVGNDFHNLNEVNKIELSYVANSVLNRLIRTAQSN</sequence>
<evidence type="ECO:0000256" key="3">
    <source>
        <dbReference type="ARBA" id="ARBA00022723"/>
    </source>
</evidence>
<gene>
    <name evidence="9" type="ORF">W908_00240</name>
</gene>
<dbReference type="PRINTS" id="PR00156">
    <property type="entry name" value="COPPERBLUE"/>
</dbReference>
<dbReference type="GO" id="GO:0005507">
    <property type="term" value="F:copper ion binding"/>
    <property type="evidence" value="ECO:0007669"/>
    <property type="project" value="InterPro"/>
</dbReference>
<feature type="binding site" evidence="7">
    <location>
        <position position="94"/>
    </location>
    <ligand>
        <name>Cu cation</name>
        <dbReference type="ChEBI" id="CHEBI:23378"/>
    </ligand>
</feature>
<dbReference type="OrthoDB" id="9757546at2"/>
<organism evidence="9 10">
    <name type="scientific">Candidatus Pseudothioglobus singularis PS1</name>
    <dbReference type="NCBI Taxonomy" id="1125411"/>
    <lineage>
        <taxon>Bacteria</taxon>
        <taxon>Pseudomonadati</taxon>
        <taxon>Pseudomonadota</taxon>
        <taxon>Gammaproteobacteria</taxon>
        <taxon>Candidatus Pseudothioglobaceae</taxon>
        <taxon>Candidatus Pseudothioglobus</taxon>
    </lineage>
</organism>
<comment type="subcellular location">
    <subcellularLocation>
        <location evidence="1">Periplasm</location>
    </subcellularLocation>
</comment>
<keyword evidence="10" id="KW-1185">Reference proteome</keyword>
<evidence type="ECO:0000256" key="4">
    <source>
        <dbReference type="ARBA" id="ARBA00022764"/>
    </source>
</evidence>
<dbReference type="Proteomes" id="UP000068905">
    <property type="component" value="Chromosome"/>
</dbReference>
<dbReference type="InterPro" id="IPR001235">
    <property type="entry name" value="Copper_blue_Plastocyanin"/>
</dbReference>
<evidence type="ECO:0000256" key="1">
    <source>
        <dbReference type="ARBA" id="ARBA00004418"/>
    </source>
</evidence>
<keyword evidence="5" id="KW-0249">Electron transport</keyword>
<dbReference type="AlphaFoldDB" id="A0A0M3T1I5"/>
<dbReference type="KEGG" id="tsn:W908_00240"/>
<accession>A0A0M3T1I5</accession>
<keyword evidence="3 7" id="KW-0479">Metal-binding</keyword>
<dbReference type="GO" id="GO:0009055">
    <property type="term" value="F:electron transfer activity"/>
    <property type="evidence" value="ECO:0007669"/>
    <property type="project" value="InterPro"/>
</dbReference>
<evidence type="ECO:0000313" key="10">
    <source>
        <dbReference type="Proteomes" id="UP000068905"/>
    </source>
</evidence>